<protein>
    <submittedName>
        <fullName evidence="3">SDR family oxidoreductase</fullName>
    </submittedName>
</protein>
<dbReference type="PRINTS" id="PR00081">
    <property type="entry name" value="GDHRDH"/>
</dbReference>
<dbReference type="AlphaFoldDB" id="A0A3N2R8I1"/>
<dbReference type="InterPro" id="IPR002347">
    <property type="entry name" value="SDR_fam"/>
</dbReference>
<gene>
    <name evidence="3" type="ORF">EAT49_05660</name>
</gene>
<dbReference type="PROSITE" id="PS00061">
    <property type="entry name" value="ADH_SHORT"/>
    <property type="match status" value="1"/>
</dbReference>
<dbReference type="PANTHER" id="PTHR42760">
    <property type="entry name" value="SHORT-CHAIN DEHYDROGENASES/REDUCTASES FAMILY MEMBER"/>
    <property type="match status" value="1"/>
</dbReference>
<sequence>MDLGISGKTALITGAGGGMGSETARLLAAEGVEVTLTDLDPDQLDAVAKATGGRAQAADLSTPQGAVDLVNAVGKEFDIFVHAAGVTGAKGDPLEMTEEDWEHAWQTDFMSAVRLSRHLGPGMIGRGWGRMVFVTSENVAQPYPDETVYNVAKSALLSFSKSLAMAHGQEGLRVNCVAPAFIETPMTDGMMDKLAESEGVSRDEAVEGFLESDRPFLNLKRRGRPEEVAPVIALLCSEHASFVSGANWRVDGGSVGSIET</sequence>
<evidence type="ECO:0000313" key="4">
    <source>
        <dbReference type="Proteomes" id="UP000268016"/>
    </source>
</evidence>
<dbReference type="PANTHER" id="PTHR42760:SF133">
    <property type="entry name" value="3-OXOACYL-[ACYL-CARRIER-PROTEIN] REDUCTASE"/>
    <property type="match status" value="1"/>
</dbReference>
<dbReference type="OrthoDB" id="9793325at2"/>
<organism evidence="3 4">
    <name type="scientific">Histidinibacterium lentulum</name>
    <dbReference type="NCBI Taxonomy" id="2480588"/>
    <lineage>
        <taxon>Bacteria</taxon>
        <taxon>Pseudomonadati</taxon>
        <taxon>Pseudomonadota</taxon>
        <taxon>Alphaproteobacteria</taxon>
        <taxon>Rhodobacterales</taxon>
        <taxon>Paracoccaceae</taxon>
        <taxon>Histidinibacterium</taxon>
    </lineage>
</organism>
<dbReference type="EMBL" id="RDRB01000002">
    <property type="protein sequence ID" value="ROU03779.1"/>
    <property type="molecule type" value="Genomic_DNA"/>
</dbReference>
<evidence type="ECO:0000256" key="2">
    <source>
        <dbReference type="ARBA" id="ARBA00023002"/>
    </source>
</evidence>
<accession>A0A3N2R8I1</accession>
<dbReference type="InterPro" id="IPR020904">
    <property type="entry name" value="Sc_DH/Rdtase_CS"/>
</dbReference>
<keyword evidence="4" id="KW-1185">Reference proteome</keyword>
<proteinExistence type="inferred from homology"/>
<dbReference type="GO" id="GO:0016616">
    <property type="term" value="F:oxidoreductase activity, acting on the CH-OH group of donors, NAD or NADP as acceptor"/>
    <property type="evidence" value="ECO:0007669"/>
    <property type="project" value="TreeGrafter"/>
</dbReference>
<dbReference type="SUPFAM" id="SSF51735">
    <property type="entry name" value="NAD(P)-binding Rossmann-fold domains"/>
    <property type="match status" value="1"/>
</dbReference>
<comment type="caution">
    <text evidence="3">The sequence shown here is derived from an EMBL/GenBank/DDBJ whole genome shotgun (WGS) entry which is preliminary data.</text>
</comment>
<reference evidence="3 4" key="1">
    <citation type="submission" date="2018-10" db="EMBL/GenBank/DDBJ databases">
        <title>Histidinibacterium lentulum gen. nov., sp. nov., a marine bacterium from the culture broth of Picochlorum sp. 122.</title>
        <authorList>
            <person name="Wang G."/>
        </authorList>
    </citation>
    <scope>NUCLEOTIDE SEQUENCE [LARGE SCALE GENOMIC DNA]</scope>
    <source>
        <strain evidence="3 4">B17</strain>
    </source>
</reference>
<dbReference type="InterPro" id="IPR036291">
    <property type="entry name" value="NAD(P)-bd_dom_sf"/>
</dbReference>
<name>A0A3N2R8I1_9RHOB</name>
<dbReference type="CDD" id="cd05233">
    <property type="entry name" value="SDR_c"/>
    <property type="match status" value="1"/>
</dbReference>
<evidence type="ECO:0000313" key="3">
    <source>
        <dbReference type="EMBL" id="ROU03779.1"/>
    </source>
</evidence>
<dbReference type="Proteomes" id="UP000268016">
    <property type="component" value="Unassembled WGS sequence"/>
</dbReference>
<dbReference type="FunFam" id="3.40.50.720:FF:000084">
    <property type="entry name" value="Short-chain dehydrogenase reductase"/>
    <property type="match status" value="1"/>
</dbReference>
<comment type="similarity">
    <text evidence="1">Belongs to the short-chain dehydrogenases/reductases (SDR) family.</text>
</comment>
<dbReference type="Gene3D" id="3.40.50.720">
    <property type="entry name" value="NAD(P)-binding Rossmann-like Domain"/>
    <property type="match status" value="1"/>
</dbReference>
<dbReference type="Pfam" id="PF13561">
    <property type="entry name" value="adh_short_C2"/>
    <property type="match status" value="1"/>
</dbReference>
<dbReference type="RefSeq" id="WP_123641314.1">
    <property type="nucleotide sequence ID" value="NZ_ML119082.1"/>
</dbReference>
<evidence type="ECO:0000256" key="1">
    <source>
        <dbReference type="ARBA" id="ARBA00006484"/>
    </source>
</evidence>
<keyword evidence="2" id="KW-0560">Oxidoreductase</keyword>